<dbReference type="InterPro" id="IPR039338">
    <property type="entry name" value="ZFTRAF1"/>
</dbReference>
<name>A0A7D9HJL1_PARCT</name>
<dbReference type="Proteomes" id="UP001152795">
    <property type="component" value="Unassembled WGS sequence"/>
</dbReference>
<protein>
    <submittedName>
        <fullName evidence="6">Cysteine and histidine-rich 1</fullName>
    </submittedName>
</protein>
<keyword evidence="7" id="KW-1185">Reference proteome</keyword>
<evidence type="ECO:0000256" key="5">
    <source>
        <dbReference type="SAM" id="MobiDB-lite"/>
    </source>
</evidence>
<dbReference type="PANTHER" id="PTHR23059:SF4">
    <property type="entry name" value="ZINC FINGER TRAF-TYPE-CONTAINING PROTEIN 1"/>
    <property type="match status" value="1"/>
</dbReference>
<comment type="caution">
    <text evidence="6">The sequence shown here is derived from an EMBL/GenBank/DDBJ whole genome shotgun (WGS) entry which is preliminary data.</text>
</comment>
<feature type="region of interest" description="Disordered" evidence="5">
    <location>
        <begin position="1"/>
        <end position="29"/>
    </location>
</feature>
<dbReference type="PANTHER" id="PTHR23059">
    <property type="entry name" value="CYSTEINE AND HISTIDINE-RICH PROTEIN 1"/>
    <property type="match status" value="1"/>
</dbReference>
<sequence>MEPNSEDVSAATVEVSETTAPEGERGEPAAKKLCLKRSYASEWQSEGGECSRTTATTVKLEKRLSTVLCCTVCLDLPLSTIFQCPNGHLMCAGCLNHLLADGRLKNEMPTCPNCRIEITESLCMRNLAVEKAVSELPTKCKFCQCDVPRCHIGKHEKDLCSDRLVSCKYEKIGCHWQGTSQKRVDHEERCAQARKTGLEIMENLEKCSTDEETKFNLYQSIFALLSYGRTSIHDLQLRPRRTDDFIPELFYESNRFTCFGKDWMLRSQVVGNEKSLRRGFTFQLILTTKSNVFVKFIFVRSPYGDLDTNPVIFQHEFTQDSQESLEQDLPVSQDIDINKLLAARVVSLRLIMFLGKT</sequence>
<dbReference type="PROSITE" id="PS50089">
    <property type="entry name" value="ZF_RING_2"/>
    <property type="match status" value="1"/>
</dbReference>
<evidence type="ECO:0000256" key="4">
    <source>
        <dbReference type="ARBA" id="ARBA00034319"/>
    </source>
</evidence>
<keyword evidence="1" id="KW-0479">Metal-binding</keyword>
<dbReference type="AlphaFoldDB" id="A0A7D9HJL1"/>
<dbReference type="EMBL" id="CACRXK020000481">
    <property type="protein sequence ID" value="CAB3982243.1"/>
    <property type="molecule type" value="Genomic_DNA"/>
</dbReference>
<dbReference type="GO" id="GO:0008270">
    <property type="term" value="F:zinc ion binding"/>
    <property type="evidence" value="ECO:0007669"/>
    <property type="project" value="UniProtKB-KW"/>
</dbReference>
<proteinExistence type="inferred from homology"/>
<evidence type="ECO:0000256" key="1">
    <source>
        <dbReference type="ARBA" id="ARBA00022723"/>
    </source>
</evidence>
<reference evidence="6" key="1">
    <citation type="submission" date="2020-04" db="EMBL/GenBank/DDBJ databases">
        <authorList>
            <person name="Alioto T."/>
            <person name="Alioto T."/>
            <person name="Gomez Garrido J."/>
        </authorList>
    </citation>
    <scope>NUCLEOTIDE SEQUENCE</scope>
    <source>
        <strain evidence="6">A484AB</strain>
    </source>
</reference>
<dbReference type="CDD" id="cd16505">
    <property type="entry name" value="RING-HC_CYHR1"/>
    <property type="match status" value="1"/>
</dbReference>
<evidence type="ECO:0000256" key="2">
    <source>
        <dbReference type="ARBA" id="ARBA00022771"/>
    </source>
</evidence>
<gene>
    <name evidence="6" type="ORF">PACLA_8A024770</name>
</gene>
<dbReference type="InterPro" id="IPR013083">
    <property type="entry name" value="Znf_RING/FYVE/PHD"/>
</dbReference>
<comment type="similarity">
    <text evidence="4">Belongs to the ZFTRAF1 family.</text>
</comment>
<keyword evidence="2" id="KW-0863">Zinc-finger</keyword>
<evidence type="ECO:0000313" key="7">
    <source>
        <dbReference type="Proteomes" id="UP001152795"/>
    </source>
</evidence>
<evidence type="ECO:0000256" key="3">
    <source>
        <dbReference type="ARBA" id="ARBA00022833"/>
    </source>
</evidence>
<dbReference type="InterPro" id="IPR001841">
    <property type="entry name" value="Znf_RING"/>
</dbReference>
<dbReference type="Gene3D" id="3.30.40.10">
    <property type="entry name" value="Zinc/RING finger domain, C3HC4 (zinc finger)"/>
    <property type="match status" value="1"/>
</dbReference>
<organism evidence="6 7">
    <name type="scientific">Paramuricea clavata</name>
    <name type="common">Red gorgonian</name>
    <name type="synonym">Violescent sea-whip</name>
    <dbReference type="NCBI Taxonomy" id="317549"/>
    <lineage>
        <taxon>Eukaryota</taxon>
        <taxon>Metazoa</taxon>
        <taxon>Cnidaria</taxon>
        <taxon>Anthozoa</taxon>
        <taxon>Octocorallia</taxon>
        <taxon>Malacalcyonacea</taxon>
        <taxon>Plexauridae</taxon>
        <taxon>Paramuricea</taxon>
    </lineage>
</organism>
<keyword evidence="3" id="KW-0862">Zinc</keyword>
<dbReference type="OrthoDB" id="10062218at2759"/>
<accession>A0A7D9HJL1</accession>
<evidence type="ECO:0000313" key="6">
    <source>
        <dbReference type="EMBL" id="CAB3982243.1"/>
    </source>
</evidence>
<dbReference type="GO" id="GO:0005634">
    <property type="term" value="C:nucleus"/>
    <property type="evidence" value="ECO:0007669"/>
    <property type="project" value="TreeGrafter"/>
</dbReference>
<dbReference type="SUPFAM" id="SSF57850">
    <property type="entry name" value="RING/U-box"/>
    <property type="match status" value="1"/>
</dbReference>
<dbReference type="SUPFAM" id="SSF49599">
    <property type="entry name" value="TRAF domain-like"/>
    <property type="match status" value="1"/>
</dbReference>